<dbReference type="PANTHER" id="PTHR30578">
    <property type="entry name" value="ELECTRON TRANSPORT COMPLEX PROTEIN RNFD"/>
    <property type="match status" value="1"/>
</dbReference>
<proteinExistence type="predicted"/>
<dbReference type="GO" id="GO:0005886">
    <property type="term" value="C:plasma membrane"/>
    <property type="evidence" value="ECO:0007669"/>
    <property type="project" value="TreeGrafter"/>
</dbReference>
<dbReference type="AlphaFoldDB" id="A0A1M6I5G4"/>
<dbReference type="RefSeq" id="WP_110940891.1">
    <property type="nucleotide sequence ID" value="NZ_FQZV01000020.1"/>
</dbReference>
<dbReference type="NCBIfam" id="TIGR01946">
    <property type="entry name" value="rnfD"/>
    <property type="match status" value="1"/>
</dbReference>
<evidence type="ECO:0000256" key="8">
    <source>
        <dbReference type="ARBA" id="ARBA00023136"/>
    </source>
</evidence>
<sequence>MGIDYKQLFMKQKLMRKVIISLLPICLASVYFFGLRALALMMWVTVLGTLTEWFFEKRNKKPISEAVIVTCMLYTLTLPPVTPFWVAGIGIIFGVIFGKEVFGGFGKNIFNPALVARCFVYVNFPTPLTMYWSKPASEFPGGFGLWLTETVDVLSQATPMLIFRDSGQTTSYLNLFLGNVAGSLGETSALLILISAIYLIYTKSASWQTMTAVLLGYLTMSSSLFLMGSATVPHPLFGLLSGGLLFGTVFMATDPISSPMTVEGKWIYGILIGMTTVIIRGYALFAGGIMFAILIGNTFAPLIDEAVKAYKNHRKKVMA</sequence>
<protein>
    <submittedName>
        <fullName evidence="10">Na+-transporting NADH:ubiquinone oxidoreductase subunit B</fullName>
    </submittedName>
</protein>
<keyword evidence="7 9" id="KW-1133">Transmembrane helix</keyword>
<keyword evidence="2" id="KW-0597">Phosphoprotein</keyword>
<evidence type="ECO:0000256" key="2">
    <source>
        <dbReference type="ARBA" id="ARBA00022553"/>
    </source>
</evidence>
<dbReference type="InterPro" id="IPR004338">
    <property type="entry name" value="NqrB/RnfD"/>
</dbReference>
<evidence type="ECO:0000256" key="5">
    <source>
        <dbReference type="ARBA" id="ARBA00022692"/>
    </source>
</evidence>
<keyword evidence="11" id="KW-1185">Reference proteome</keyword>
<dbReference type="Proteomes" id="UP000184536">
    <property type="component" value="Unassembled WGS sequence"/>
</dbReference>
<keyword evidence="1" id="KW-0813">Transport</keyword>
<evidence type="ECO:0000256" key="3">
    <source>
        <dbReference type="ARBA" id="ARBA00022630"/>
    </source>
</evidence>
<keyword evidence="10" id="KW-0830">Ubiquinone</keyword>
<keyword evidence="3" id="KW-0285">Flavoprotein</keyword>
<feature type="transmembrane region" description="Helical" evidence="9">
    <location>
        <begin position="236"/>
        <end position="254"/>
    </location>
</feature>
<dbReference type="GO" id="GO:0055085">
    <property type="term" value="P:transmembrane transport"/>
    <property type="evidence" value="ECO:0007669"/>
    <property type="project" value="InterPro"/>
</dbReference>
<dbReference type="STRING" id="1121919.SAMN02745975_01723"/>
<keyword evidence="5 9" id="KW-0812">Transmembrane</keyword>
<feature type="transmembrane region" description="Helical" evidence="9">
    <location>
        <begin position="289"/>
        <end position="307"/>
    </location>
</feature>
<accession>A0A1M6I5G4</accession>
<evidence type="ECO:0000313" key="10">
    <source>
        <dbReference type="EMBL" id="SHJ29669.1"/>
    </source>
</evidence>
<keyword evidence="4" id="KW-0288">FMN</keyword>
<feature type="transmembrane region" description="Helical" evidence="9">
    <location>
        <begin position="212"/>
        <end position="230"/>
    </location>
</feature>
<evidence type="ECO:0000256" key="9">
    <source>
        <dbReference type="SAM" id="Phobius"/>
    </source>
</evidence>
<keyword evidence="6" id="KW-1278">Translocase</keyword>
<dbReference type="GO" id="GO:0022900">
    <property type="term" value="P:electron transport chain"/>
    <property type="evidence" value="ECO:0007669"/>
    <property type="project" value="InterPro"/>
</dbReference>
<evidence type="ECO:0000256" key="1">
    <source>
        <dbReference type="ARBA" id="ARBA00022448"/>
    </source>
</evidence>
<name>A0A1M6I5G4_9FIRM</name>
<organism evidence="10 11">
    <name type="scientific">Geosporobacter subterraneus DSM 17957</name>
    <dbReference type="NCBI Taxonomy" id="1121919"/>
    <lineage>
        <taxon>Bacteria</taxon>
        <taxon>Bacillati</taxon>
        <taxon>Bacillota</taxon>
        <taxon>Clostridia</taxon>
        <taxon>Peptostreptococcales</taxon>
        <taxon>Thermotaleaceae</taxon>
        <taxon>Geosporobacter</taxon>
    </lineage>
</organism>
<evidence type="ECO:0000313" key="11">
    <source>
        <dbReference type="Proteomes" id="UP000184536"/>
    </source>
</evidence>
<keyword evidence="8 9" id="KW-0472">Membrane</keyword>
<feature type="transmembrane region" description="Helical" evidence="9">
    <location>
        <begin position="176"/>
        <end position="200"/>
    </location>
</feature>
<evidence type="ECO:0000256" key="6">
    <source>
        <dbReference type="ARBA" id="ARBA00022967"/>
    </source>
</evidence>
<gene>
    <name evidence="10" type="ORF">SAMN02745975_01723</name>
</gene>
<dbReference type="PANTHER" id="PTHR30578:SF1">
    <property type="entry name" value="NA(+)-TRANSLOCATING NADH-QUINONE REDUCTASE SUBUNIT B"/>
    <property type="match status" value="1"/>
</dbReference>
<dbReference type="InterPro" id="IPR011303">
    <property type="entry name" value="RnfD_bac"/>
</dbReference>
<dbReference type="EMBL" id="FQZV01000020">
    <property type="protein sequence ID" value="SHJ29669.1"/>
    <property type="molecule type" value="Genomic_DNA"/>
</dbReference>
<feature type="transmembrane region" description="Helical" evidence="9">
    <location>
        <begin position="84"/>
        <end position="102"/>
    </location>
</feature>
<dbReference type="Pfam" id="PF03116">
    <property type="entry name" value="NQR2_RnfD_RnfE"/>
    <property type="match status" value="1"/>
</dbReference>
<evidence type="ECO:0000256" key="7">
    <source>
        <dbReference type="ARBA" id="ARBA00022989"/>
    </source>
</evidence>
<dbReference type="OrthoDB" id="9776359at2"/>
<reference evidence="11" key="1">
    <citation type="submission" date="2016-11" db="EMBL/GenBank/DDBJ databases">
        <authorList>
            <person name="Varghese N."/>
            <person name="Submissions S."/>
        </authorList>
    </citation>
    <scope>NUCLEOTIDE SEQUENCE [LARGE SCALE GENOMIC DNA]</scope>
    <source>
        <strain evidence="11">DSM 17957</strain>
    </source>
</reference>
<evidence type="ECO:0000256" key="4">
    <source>
        <dbReference type="ARBA" id="ARBA00022643"/>
    </source>
</evidence>
<feature type="transmembrane region" description="Helical" evidence="9">
    <location>
        <begin position="14"/>
        <end position="32"/>
    </location>
</feature>